<evidence type="ECO:0000313" key="2">
    <source>
        <dbReference type="Proteomes" id="UP001597337"/>
    </source>
</evidence>
<accession>A0ABW4YAN7</accession>
<comment type="caution">
    <text evidence="1">The sequence shown here is derived from an EMBL/GenBank/DDBJ whole genome shotgun (WGS) entry which is preliminary data.</text>
</comment>
<dbReference type="EMBL" id="JBHUHX010000042">
    <property type="protein sequence ID" value="MFD2113145.1"/>
    <property type="molecule type" value="Genomic_DNA"/>
</dbReference>
<dbReference type="Proteomes" id="UP001597337">
    <property type="component" value="Unassembled WGS sequence"/>
</dbReference>
<proteinExistence type="predicted"/>
<dbReference type="RefSeq" id="WP_386027839.1">
    <property type="nucleotide sequence ID" value="NZ_JBHUHX010000042.1"/>
</dbReference>
<name>A0ABW4YAN7_9GAMM</name>
<evidence type="ECO:0000313" key="1">
    <source>
        <dbReference type="EMBL" id="MFD2113145.1"/>
    </source>
</evidence>
<keyword evidence="2" id="KW-1185">Reference proteome</keyword>
<organism evidence="1 2">
    <name type="scientific">Thiorhodococcus fuscus</name>
    <dbReference type="NCBI Taxonomy" id="527200"/>
    <lineage>
        <taxon>Bacteria</taxon>
        <taxon>Pseudomonadati</taxon>
        <taxon>Pseudomonadota</taxon>
        <taxon>Gammaproteobacteria</taxon>
        <taxon>Chromatiales</taxon>
        <taxon>Chromatiaceae</taxon>
        <taxon>Thiorhodococcus</taxon>
    </lineage>
</organism>
<gene>
    <name evidence="1" type="ORF">ACFSJC_14935</name>
</gene>
<protein>
    <submittedName>
        <fullName evidence="1">Uncharacterized protein</fullName>
    </submittedName>
</protein>
<reference evidence="2" key="1">
    <citation type="journal article" date="2019" name="Int. J. Syst. Evol. Microbiol.">
        <title>The Global Catalogue of Microorganisms (GCM) 10K type strain sequencing project: providing services to taxonomists for standard genome sequencing and annotation.</title>
        <authorList>
            <consortium name="The Broad Institute Genomics Platform"/>
            <consortium name="The Broad Institute Genome Sequencing Center for Infectious Disease"/>
            <person name="Wu L."/>
            <person name="Ma J."/>
        </authorList>
    </citation>
    <scope>NUCLEOTIDE SEQUENCE [LARGE SCALE GENOMIC DNA]</scope>
    <source>
        <strain evidence="2">KACC 12597</strain>
    </source>
</reference>
<sequence>MNRTLDKLRELAQESALSAQDSQSKARRTHESCAQLAAPLIRAFRDVESEFVRISVLKQIWPTDYHRRDDRVSVLLVGMLGPEEAPYGLKLIVPYGYLRFEVALKSDGLPVFSCVRDTQGQRPMSMDFPDADRWLEFFYKSIADLVEL</sequence>